<feature type="non-terminal residue" evidence="2">
    <location>
        <position position="1"/>
    </location>
</feature>
<proteinExistence type="predicted"/>
<evidence type="ECO:0000313" key="3">
    <source>
        <dbReference type="Proteomes" id="UP001365781"/>
    </source>
</evidence>
<name>A0ABU8GW51_9ACTN</name>
<keyword evidence="1" id="KW-0472">Membrane</keyword>
<reference evidence="2 3" key="1">
    <citation type="submission" date="2024-03" db="EMBL/GenBank/DDBJ databases">
        <title>First Report of Pectobacterium brasiliscabiei causing potato scab in china.</title>
        <authorList>
            <person name="Handique U."/>
        </authorList>
    </citation>
    <scope>NUCLEOTIDE SEQUENCE [LARGE SCALE GENOMIC DNA]</scope>
    <source>
        <strain evidence="2 3">ZRIMU1503</strain>
    </source>
</reference>
<organism evidence="2 3">
    <name type="scientific">Streptomyces brasiliscabiei</name>
    <dbReference type="NCBI Taxonomy" id="2736302"/>
    <lineage>
        <taxon>Bacteria</taxon>
        <taxon>Bacillati</taxon>
        <taxon>Actinomycetota</taxon>
        <taxon>Actinomycetes</taxon>
        <taxon>Kitasatosporales</taxon>
        <taxon>Streptomycetaceae</taxon>
        <taxon>Streptomyces</taxon>
    </lineage>
</organism>
<feature type="non-terminal residue" evidence="2">
    <location>
        <position position="85"/>
    </location>
</feature>
<sequence>FLGAFVSNAISHEPIHTAAGIAIGNTLGPLCGAALLRRIVKIDFGLGRVRDVLSLTLFGSVLAMIITSTNGVSNLILGGIVPLRA</sequence>
<protein>
    <submittedName>
        <fullName evidence="2">Uncharacterized protein</fullName>
    </submittedName>
</protein>
<gene>
    <name evidence="2" type="ORF">WB403_50905</name>
</gene>
<feature type="transmembrane region" description="Helical" evidence="1">
    <location>
        <begin position="15"/>
        <end position="36"/>
    </location>
</feature>
<keyword evidence="1" id="KW-0812">Transmembrane</keyword>
<evidence type="ECO:0000313" key="2">
    <source>
        <dbReference type="EMBL" id="MEI5617422.1"/>
    </source>
</evidence>
<accession>A0ABU8GW51</accession>
<dbReference type="EMBL" id="JBBAYM010000609">
    <property type="protein sequence ID" value="MEI5617422.1"/>
    <property type="molecule type" value="Genomic_DNA"/>
</dbReference>
<dbReference type="Proteomes" id="UP001365781">
    <property type="component" value="Unassembled WGS sequence"/>
</dbReference>
<keyword evidence="1" id="KW-1133">Transmembrane helix</keyword>
<evidence type="ECO:0000256" key="1">
    <source>
        <dbReference type="SAM" id="Phobius"/>
    </source>
</evidence>
<feature type="transmembrane region" description="Helical" evidence="1">
    <location>
        <begin position="57"/>
        <end position="81"/>
    </location>
</feature>
<keyword evidence="3" id="KW-1185">Reference proteome</keyword>
<comment type="caution">
    <text evidence="2">The sequence shown here is derived from an EMBL/GenBank/DDBJ whole genome shotgun (WGS) entry which is preliminary data.</text>
</comment>